<dbReference type="GO" id="GO:0005886">
    <property type="term" value="C:plasma membrane"/>
    <property type="evidence" value="ECO:0007669"/>
    <property type="project" value="UniProtKB-SubCell"/>
</dbReference>
<evidence type="ECO:0000313" key="17">
    <source>
        <dbReference type="Proteomes" id="UP001155483"/>
    </source>
</evidence>
<evidence type="ECO:0000256" key="10">
    <source>
        <dbReference type="ARBA" id="ARBA00023136"/>
    </source>
</evidence>
<protein>
    <recommendedName>
        <fullName evidence="4">Phosphatidylglycerol lysyltransferase</fullName>
        <ecNumber evidence="3">2.3.2.3</ecNumber>
    </recommendedName>
    <alternativeName>
        <fullName evidence="12">Lysylphosphatidylglycerol synthase</fullName>
    </alternativeName>
</protein>
<feature type="transmembrane region" description="Helical" evidence="14">
    <location>
        <begin position="63"/>
        <end position="85"/>
    </location>
</feature>
<keyword evidence="9" id="KW-0443">Lipid metabolism</keyword>
<feature type="transmembrane region" description="Helical" evidence="14">
    <location>
        <begin position="426"/>
        <end position="443"/>
    </location>
</feature>
<dbReference type="EC" id="2.3.2.3" evidence="3"/>
<evidence type="ECO:0000256" key="2">
    <source>
        <dbReference type="ARBA" id="ARBA00008627"/>
    </source>
</evidence>
<gene>
    <name evidence="16" type="ORF">OCK74_01270</name>
</gene>
<comment type="similarity">
    <text evidence="2">Belongs to the LPG synthase family.</text>
</comment>
<dbReference type="AlphaFoldDB" id="A0A9X3BGG7"/>
<feature type="transmembrane region" description="Helical" evidence="14">
    <location>
        <begin position="517"/>
        <end position="537"/>
    </location>
</feature>
<keyword evidence="10 14" id="KW-0472">Membrane</keyword>
<keyword evidence="17" id="KW-1185">Reference proteome</keyword>
<feature type="transmembrane region" description="Helical" evidence="14">
    <location>
        <begin position="373"/>
        <end position="395"/>
    </location>
</feature>
<comment type="caution">
    <text evidence="16">The sequence shown here is derived from an EMBL/GenBank/DDBJ whole genome shotgun (WGS) entry which is preliminary data.</text>
</comment>
<organism evidence="16 17">
    <name type="scientific">Paraflavisolibacter caeni</name>
    <dbReference type="NCBI Taxonomy" id="2982496"/>
    <lineage>
        <taxon>Bacteria</taxon>
        <taxon>Pseudomonadati</taxon>
        <taxon>Bacteroidota</taxon>
        <taxon>Chitinophagia</taxon>
        <taxon>Chitinophagales</taxon>
        <taxon>Chitinophagaceae</taxon>
        <taxon>Paraflavisolibacter</taxon>
    </lineage>
</organism>
<dbReference type="InterPro" id="IPR024320">
    <property type="entry name" value="LPG_synthase_C"/>
</dbReference>
<dbReference type="InterPro" id="IPR051211">
    <property type="entry name" value="PG_lysyltransferase"/>
</dbReference>
<proteinExistence type="inferred from homology"/>
<feature type="transmembrane region" description="Helical" evidence="14">
    <location>
        <begin position="297"/>
        <end position="324"/>
    </location>
</feature>
<dbReference type="GO" id="GO:0055091">
    <property type="term" value="P:phospholipid homeostasis"/>
    <property type="evidence" value="ECO:0007669"/>
    <property type="project" value="TreeGrafter"/>
</dbReference>
<dbReference type="InterPro" id="IPR016181">
    <property type="entry name" value="Acyl_CoA_acyltransferase"/>
</dbReference>
<reference evidence="16" key="1">
    <citation type="submission" date="2022-09" db="EMBL/GenBank/DDBJ databases">
        <authorList>
            <person name="Yuan C."/>
            <person name="Ke Z."/>
        </authorList>
    </citation>
    <scope>NUCLEOTIDE SEQUENCE</scope>
    <source>
        <strain evidence="16">LB-8</strain>
    </source>
</reference>
<evidence type="ECO:0000256" key="8">
    <source>
        <dbReference type="ARBA" id="ARBA00022989"/>
    </source>
</evidence>
<evidence type="ECO:0000256" key="13">
    <source>
        <dbReference type="ARBA" id="ARBA00047540"/>
    </source>
</evidence>
<dbReference type="GO" id="GO:0050071">
    <property type="term" value="F:phosphatidylglycerol lysyltransferase activity"/>
    <property type="evidence" value="ECO:0007669"/>
    <property type="project" value="UniProtKB-EC"/>
</dbReference>
<feature type="transmembrane region" description="Helical" evidence="14">
    <location>
        <begin position="106"/>
        <end position="123"/>
    </location>
</feature>
<feature type="transmembrane region" description="Helical" evidence="14">
    <location>
        <begin position="331"/>
        <end position="353"/>
    </location>
</feature>
<dbReference type="RefSeq" id="WP_279295164.1">
    <property type="nucleotide sequence ID" value="NZ_JAOTIF010000001.1"/>
</dbReference>
<evidence type="ECO:0000256" key="11">
    <source>
        <dbReference type="ARBA" id="ARBA00023251"/>
    </source>
</evidence>
<keyword evidence="5" id="KW-1003">Cell membrane</keyword>
<feature type="transmembrane region" description="Helical" evidence="14">
    <location>
        <begin position="25"/>
        <end position="43"/>
    </location>
</feature>
<dbReference type="PANTHER" id="PTHR34697:SF2">
    <property type="entry name" value="PHOSPHATIDYLGLYCEROL LYSYLTRANSFERASE"/>
    <property type="match status" value="1"/>
</dbReference>
<dbReference type="GO" id="GO:0046677">
    <property type="term" value="P:response to antibiotic"/>
    <property type="evidence" value="ECO:0007669"/>
    <property type="project" value="UniProtKB-KW"/>
</dbReference>
<keyword evidence="6" id="KW-0808">Transferase</keyword>
<evidence type="ECO:0000256" key="4">
    <source>
        <dbReference type="ARBA" id="ARBA00021546"/>
    </source>
</evidence>
<dbReference type="Proteomes" id="UP001155483">
    <property type="component" value="Unassembled WGS sequence"/>
</dbReference>
<evidence type="ECO:0000256" key="9">
    <source>
        <dbReference type="ARBA" id="ARBA00023098"/>
    </source>
</evidence>
<evidence type="ECO:0000256" key="1">
    <source>
        <dbReference type="ARBA" id="ARBA00004651"/>
    </source>
</evidence>
<keyword evidence="7 14" id="KW-0812">Transmembrane</keyword>
<comment type="catalytic activity">
    <reaction evidence="13">
        <text>L-lysyl-tRNA(Lys) + a 1,2-diacyl-sn-glycero-3-phospho-(1'-sn-glycerol) = a 1,2-diacyl-sn-glycero-3-phospho-1'-(3'-O-L-lysyl)-sn-glycerol + tRNA(Lys)</text>
        <dbReference type="Rhea" id="RHEA:10668"/>
        <dbReference type="Rhea" id="RHEA-COMP:9696"/>
        <dbReference type="Rhea" id="RHEA-COMP:9697"/>
        <dbReference type="ChEBI" id="CHEBI:64716"/>
        <dbReference type="ChEBI" id="CHEBI:75792"/>
        <dbReference type="ChEBI" id="CHEBI:78442"/>
        <dbReference type="ChEBI" id="CHEBI:78529"/>
        <dbReference type="EC" id="2.3.2.3"/>
    </reaction>
</comment>
<dbReference type="GO" id="GO:0006629">
    <property type="term" value="P:lipid metabolic process"/>
    <property type="evidence" value="ECO:0007669"/>
    <property type="project" value="UniProtKB-KW"/>
</dbReference>
<dbReference type="Pfam" id="PF03706">
    <property type="entry name" value="LPG_synthase_TM"/>
    <property type="match status" value="1"/>
</dbReference>
<dbReference type="EMBL" id="JAOTIF010000001">
    <property type="protein sequence ID" value="MCU7547718.1"/>
    <property type="molecule type" value="Genomic_DNA"/>
</dbReference>
<evidence type="ECO:0000256" key="7">
    <source>
        <dbReference type="ARBA" id="ARBA00022692"/>
    </source>
</evidence>
<feature type="transmembrane region" description="Helical" evidence="14">
    <location>
        <begin position="455"/>
        <end position="477"/>
    </location>
</feature>
<dbReference type="SUPFAM" id="SSF55729">
    <property type="entry name" value="Acyl-CoA N-acyltransferases (Nat)"/>
    <property type="match status" value="1"/>
</dbReference>
<keyword evidence="11" id="KW-0046">Antibiotic resistance</keyword>
<dbReference type="Pfam" id="PF09924">
    <property type="entry name" value="LPG_synthase_C"/>
    <property type="match status" value="1"/>
</dbReference>
<feature type="transmembrane region" description="Helical" evidence="14">
    <location>
        <begin position="143"/>
        <end position="164"/>
    </location>
</feature>
<evidence type="ECO:0000256" key="3">
    <source>
        <dbReference type="ARBA" id="ARBA00012014"/>
    </source>
</evidence>
<feature type="transmembrane region" description="Helical" evidence="14">
    <location>
        <begin position="171"/>
        <end position="192"/>
    </location>
</feature>
<evidence type="ECO:0000256" key="5">
    <source>
        <dbReference type="ARBA" id="ARBA00022475"/>
    </source>
</evidence>
<evidence type="ECO:0000313" key="16">
    <source>
        <dbReference type="EMBL" id="MCU7547718.1"/>
    </source>
</evidence>
<dbReference type="InterPro" id="IPR022791">
    <property type="entry name" value="L-PG_synthase/AglD"/>
</dbReference>
<feature type="transmembrane region" description="Helical" evidence="14">
    <location>
        <begin position="259"/>
        <end position="277"/>
    </location>
</feature>
<feature type="transmembrane region" description="Helical" evidence="14">
    <location>
        <begin position="226"/>
        <end position="247"/>
    </location>
</feature>
<feature type="domain" description="Phosphatidylglycerol lysyltransferase C-terminal" evidence="15">
    <location>
        <begin position="561"/>
        <end position="847"/>
    </location>
</feature>
<evidence type="ECO:0000256" key="14">
    <source>
        <dbReference type="SAM" id="Phobius"/>
    </source>
</evidence>
<comment type="subcellular location">
    <subcellularLocation>
        <location evidence="1">Cell membrane</location>
        <topology evidence="1">Multi-pass membrane protein</topology>
    </subcellularLocation>
</comment>
<sequence length="872" mass="97748">MTTLFLKNGTLSRFARMVGGYSKTYWREAIALLVLLISIYFLRKERHEMATLLPHLQKADPNWLLIAAAVTILFIVLQSGIYINSFRAIKSSISWKHAIELFLKRNLLAVFLPGGGVSALAYVPFNIKKAVGTKSTIHQASGIFAFAGMLSTLIVGLPVLFLNIGDFKSQAITGLAITTLLTLLVILLFTNLKNKGWWHQFLQQRFPGPYSHVNGIIDAGVDHKQFALAITNSVGVELCGIIHLYIAMLAIGAPASLQAAGIAYIVATLLMVASPFLKGLGAVELSIAYILSRFGYVPVQALSIVIIYRVFEFWLPLVGGLFVFLLKGRSIFFRIFPAVSIFLLGLINIISVITPPVAQRIHRVRLLMPGEAIQATNLLVLFAGFVLIITAAFLVKGQRNAWRLALVISFISLTGHLIKAFDYEEALIAGTVFVILLFTQKHYRVKSNPKLIRMGIQMAVISLAVVLVYGFIGFYFLEKRHFGVDFTWQQSLINSIRGFLMLQPEGLQPLTKFGREFLGSFHVLGLGAWLFLFYALIKPYLRMTQPQLTAREKAEQLVQLYGHSALDYFKLTNEKLIYISKHYDGFISYAMSGGFAVVLEEPVCSEANKVPLLKEFEEHCRKTGLKIAFYRVDESSLNYFSKLKMKKLLIGQEALLDVTAFDLGGKSKKALRNGLNSLEKKGYYAKVCTPPHSPEFLAQLKNVSDEWLHTYHQTELAFAQGTFDETIIKMQDIVALFHDGSVVAFLNIIPDYAPNECTYDLIRKVADAPGGCIDGLIVQLIEYAQQKGLRNLNMGLAPLSGIKEPENAAEQVMKYAYDRFKRFKQYQGAREFKEKYASAWLNKYLVYENDFDLLLLPATLNRVMKPSKLNKS</sequence>
<name>A0A9X3BGG7_9BACT</name>
<evidence type="ECO:0000259" key="15">
    <source>
        <dbReference type="Pfam" id="PF09924"/>
    </source>
</evidence>
<evidence type="ECO:0000256" key="12">
    <source>
        <dbReference type="ARBA" id="ARBA00031899"/>
    </source>
</evidence>
<accession>A0A9X3BGG7</accession>
<dbReference type="PANTHER" id="PTHR34697">
    <property type="entry name" value="PHOSPHATIDYLGLYCEROL LYSYLTRANSFERASE"/>
    <property type="match status" value="1"/>
</dbReference>
<reference evidence="16" key="2">
    <citation type="submission" date="2023-04" db="EMBL/GenBank/DDBJ databases">
        <title>Paracnuella aquatica gen. nov., sp. nov., a member of the family Chitinophagaceae isolated from a hot spring.</title>
        <authorList>
            <person name="Wang C."/>
        </authorList>
    </citation>
    <scope>NUCLEOTIDE SEQUENCE</scope>
    <source>
        <strain evidence="16">LB-8</strain>
    </source>
</reference>
<keyword evidence="8 14" id="KW-1133">Transmembrane helix</keyword>
<evidence type="ECO:0000256" key="6">
    <source>
        <dbReference type="ARBA" id="ARBA00022679"/>
    </source>
</evidence>